<evidence type="ECO:0000313" key="2">
    <source>
        <dbReference type="Proteomes" id="UP001249760"/>
    </source>
</evidence>
<protein>
    <submittedName>
        <fullName evidence="1">Uncharacterized protein</fullName>
    </submittedName>
</protein>
<keyword evidence="2" id="KW-1185">Reference proteome</keyword>
<sequence length="121" mass="12728">MPGPRCADSSPTRDLLLAILEAIDLPHPATTGGAQVHDRLLAGRVVLVKTVISNILDEDHGPTWAASRLREMLVDLPVTGYVTTEQADAAIAQGKTWTEAVALPQPEGQPCGEPNDAGELG</sequence>
<dbReference type="RefSeq" id="WP_394306003.1">
    <property type="nucleotide sequence ID" value="NZ_JASKMA010000006.1"/>
</dbReference>
<proteinExistence type="predicted"/>
<reference evidence="1 2" key="1">
    <citation type="submission" date="2023-05" db="EMBL/GenBank/DDBJ databases">
        <title>Streptomyces fuscus sp. nov., a brown-black pigment producing actinomyces isolated from dry sand of Sea duck farm.</title>
        <authorList>
            <person name="Xie J."/>
            <person name="Shen N."/>
        </authorList>
    </citation>
    <scope>NUCLEOTIDE SEQUENCE [LARGE SCALE GENOMIC DNA]</scope>
    <source>
        <strain evidence="1 2">CGMCC 4.1745</strain>
    </source>
</reference>
<dbReference type="Proteomes" id="UP001249760">
    <property type="component" value="Unassembled WGS sequence"/>
</dbReference>
<organism evidence="1 2">
    <name type="scientific">Streptomyces lusitanus</name>
    <dbReference type="NCBI Taxonomy" id="68232"/>
    <lineage>
        <taxon>Bacteria</taxon>
        <taxon>Bacillati</taxon>
        <taxon>Actinomycetota</taxon>
        <taxon>Actinomycetes</taxon>
        <taxon>Kitasatosporales</taxon>
        <taxon>Streptomycetaceae</taxon>
        <taxon>Streptomyces</taxon>
    </lineage>
</organism>
<accession>A0ABU3JP74</accession>
<evidence type="ECO:0000313" key="1">
    <source>
        <dbReference type="EMBL" id="MDT6983729.1"/>
    </source>
</evidence>
<gene>
    <name evidence="1" type="ORF">QNO04_09665</name>
</gene>
<comment type="caution">
    <text evidence="1">The sequence shown here is derived from an EMBL/GenBank/DDBJ whole genome shotgun (WGS) entry which is preliminary data.</text>
</comment>
<dbReference type="EMBL" id="JASKMA010000006">
    <property type="protein sequence ID" value="MDT6983729.1"/>
    <property type="molecule type" value="Genomic_DNA"/>
</dbReference>
<name>A0ABU3JP74_9ACTN</name>